<reference evidence="2" key="1">
    <citation type="submission" date="2021-05" db="EMBL/GenBank/DDBJ databases">
        <authorList>
            <person name="Arsene-Ploetze F."/>
        </authorList>
    </citation>
    <scope>NUCLEOTIDE SEQUENCE</scope>
    <source>
        <strain evidence="2">DSM 42138</strain>
    </source>
</reference>
<evidence type="ECO:0000313" key="3">
    <source>
        <dbReference type="Proteomes" id="UP001152519"/>
    </source>
</evidence>
<organism evidence="2 3">
    <name type="scientific">Actinacidiphila cocklensis</name>
    <dbReference type="NCBI Taxonomy" id="887465"/>
    <lineage>
        <taxon>Bacteria</taxon>
        <taxon>Bacillati</taxon>
        <taxon>Actinomycetota</taxon>
        <taxon>Actinomycetes</taxon>
        <taxon>Kitasatosporales</taxon>
        <taxon>Streptomycetaceae</taxon>
        <taxon>Actinacidiphila</taxon>
    </lineage>
</organism>
<protein>
    <submittedName>
        <fullName evidence="2">Uncharacterized protein</fullName>
    </submittedName>
</protein>
<evidence type="ECO:0000313" key="2">
    <source>
        <dbReference type="EMBL" id="CAG6396893.1"/>
    </source>
</evidence>
<sequence>MKSGGRFFHSPRRRTNLFHHVIAEADFCNFVQTVKNNKKGAGTRDSRQIIDSEGTAARPLTD</sequence>
<gene>
    <name evidence="2" type="ORF">SCOCK_490006</name>
</gene>
<evidence type="ECO:0000256" key="1">
    <source>
        <dbReference type="SAM" id="MobiDB-lite"/>
    </source>
</evidence>
<comment type="caution">
    <text evidence="2">The sequence shown here is derived from an EMBL/GenBank/DDBJ whole genome shotgun (WGS) entry which is preliminary data.</text>
</comment>
<accession>A0A9W4GU30</accession>
<proteinExistence type="predicted"/>
<dbReference type="EMBL" id="CAJSLV010000080">
    <property type="protein sequence ID" value="CAG6396893.1"/>
    <property type="molecule type" value="Genomic_DNA"/>
</dbReference>
<name>A0A9W4GU30_9ACTN</name>
<feature type="region of interest" description="Disordered" evidence="1">
    <location>
        <begin position="37"/>
        <end position="62"/>
    </location>
</feature>
<dbReference type="Proteomes" id="UP001152519">
    <property type="component" value="Unassembled WGS sequence"/>
</dbReference>
<keyword evidence="3" id="KW-1185">Reference proteome</keyword>
<dbReference type="AlphaFoldDB" id="A0A9W4GU30"/>